<keyword evidence="3" id="KW-0227">DNA damage</keyword>
<evidence type="ECO:0000313" key="10">
    <source>
        <dbReference type="Proteomes" id="UP000671845"/>
    </source>
</evidence>
<evidence type="ECO:0000256" key="1">
    <source>
        <dbReference type="ARBA" id="ARBA00008136"/>
    </source>
</evidence>
<dbReference type="RefSeq" id="WP_209474880.1">
    <property type="nucleotide sequence ID" value="NZ_CP053383.1"/>
</dbReference>
<keyword evidence="7" id="KW-0456">Lyase</keyword>
<evidence type="ECO:0000256" key="7">
    <source>
        <dbReference type="ARBA" id="ARBA00023239"/>
    </source>
</evidence>
<dbReference type="SUPFAM" id="SSF143081">
    <property type="entry name" value="BB1717-like"/>
    <property type="match status" value="1"/>
</dbReference>
<dbReference type="Pfam" id="PF02586">
    <property type="entry name" value="SRAP"/>
    <property type="match status" value="1"/>
</dbReference>
<reference evidence="9 10" key="1">
    <citation type="journal article" date="2021" name="Front. Microbiol.">
        <title>Aerobic Denitrification and Heterotrophic Sulfur Oxidation in the Genus Halomonas Revealed by Six Novel Species Characterizations and Genome-Based Analysis.</title>
        <authorList>
            <person name="Wang L."/>
            <person name="Shao Z."/>
        </authorList>
    </citation>
    <scope>NUCLEOTIDE SEQUENCE [LARGE SCALE GENOMIC DNA]</scope>
    <source>
        <strain evidence="9 10">MCCC 1A13718</strain>
    </source>
</reference>
<keyword evidence="5" id="KW-0190">Covalent protein-DNA linkage</keyword>
<evidence type="ECO:0000256" key="3">
    <source>
        <dbReference type="ARBA" id="ARBA00022763"/>
    </source>
</evidence>
<dbReference type="EC" id="3.4.-.-" evidence="8"/>
<evidence type="ECO:0000256" key="6">
    <source>
        <dbReference type="ARBA" id="ARBA00023125"/>
    </source>
</evidence>
<protein>
    <recommendedName>
        <fullName evidence="8">Abasic site processing protein</fullName>
        <ecNumber evidence="8">3.4.-.-</ecNumber>
    </recommendedName>
</protein>
<comment type="similarity">
    <text evidence="1 8">Belongs to the SOS response-associated peptidase family.</text>
</comment>
<evidence type="ECO:0000256" key="5">
    <source>
        <dbReference type="ARBA" id="ARBA00023124"/>
    </source>
</evidence>
<accession>A0ABX7WL09</accession>
<keyword evidence="2 8" id="KW-0645">Protease</keyword>
<evidence type="ECO:0000256" key="8">
    <source>
        <dbReference type="RuleBase" id="RU364100"/>
    </source>
</evidence>
<proteinExistence type="inferred from homology"/>
<keyword evidence="6" id="KW-0238">DNA-binding</keyword>
<evidence type="ECO:0000256" key="2">
    <source>
        <dbReference type="ARBA" id="ARBA00022670"/>
    </source>
</evidence>
<sequence length="217" mass="24216">MCGRFAAFNAYPKLARRAGVVVVEETPPRYNVAPGTWIAGIRQTAHDQPPEQLELWWGYHPAWAEAKASKPINARSETVATSRYFKGSFQKRRCIVPADGWFEWVATETGKQPHYLTRIDREPLAFAAIYTERADGSPGCAILTEPARGSAVEVHDRMPVILDDASLLPWLDPDLTDRETIRSVVHHLDASLLEHWPVSRAVNKPQEGQGGELLNPA</sequence>
<evidence type="ECO:0000256" key="4">
    <source>
        <dbReference type="ARBA" id="ARBA00022801"/>
    </source>
</evidence>
<gene>
    <name evidence="9" type="ORF">HNO53_20780</name>
</gene>
<dbReference type="Proteomes" id="UP000671845">
    <property type="component" value="Chromosome"/>
</dbReference>
<dbReference type="PANTHER" id="PTHR13604:SF0">
    <property type="entry name" value="ABASIC SITE PROCESSING PROTEIN HMCES"/>
    <property type="match status" value="1"/>
</dbReference>
<keyword evidence="10" id="KW-1185">Reference proteome</keyword>
<organism evidence="9 10">
    <name type="scientific">Halomonas sulfidivorans</name>
    <dbReference type="NCBI Taxonomy" id="2733488"/>
    <lineage>
        <taxon>Bacteria</taxon>
        <taxon>Pseudomonadati</taxon>
        <taxon>Pseudomonadota</taxon>
        <taxon>Gammaproteobacteria</taxon>
        <taxon>Oceanospirillales</taxon>
        <taxon>Halomonadaceae</taxon>
        <taxon>Halomonas</taxon>
    </lineage>
</organism>
<dbReference type="PANTHER" id="PTHR13604">
    <property type="entry name" value="DC12-RELATED"/>
    <property type="match status" value="1"/>
</dbReference>
<dbReference type="Gene3D" id="3.90.1680.10">
    <property type="entry name" value="SOS response associated peptidase-like"/>
    <property type="match status" value="1"/>
</dbReference>
<dbReference type="InterPro" id="IPR003738">
    <property type="entry name" value="SRAP"/>
</dbReference>
<evidence type="ECO:0000313" key="9">
    <source>
        <dbReference type="EMBL" id="QTP60934.1"/>
    </source>
</evidence>
<keyword evidence="4 8" id="KW-0378">Hydrolase</keyword>
<name>A0ABX7WL09_9GAMM</name>
<dbReference type="InterPro" id="IPR036590">
    <property type="entry name" value="SRAP-like"/>
</dbReference>
<dbReference type="EMBL" id="CP053383">
    <property type="protein sequence ID" value="QTP60934.1"/>
    <property type="molecule type" value="Genomic_DNA"/>
</dbReference>